<dbReference type="InterPro" id="IPR002078">
    <property type="entry name" value="Sigma_54_int"/>
</dbReference>
<dbReference type="FunFam" id="3.40.50.300:FF:000006">
    <property type="entry name" value="DNA-binding transcriptional regulator NtrC"/>
    <property type="match status" value="1"/>
</dbReference>
<dbReference type="CDD" id="cd00009">
    <property type="entry name" value="AAA"/>
    <property type="match status" value="1"/>
</dbReference>
<dbReference type="InterPro" id="IPR025944">
    <property type="entry name" value="Sigma_54_int_dom_CS"/>
</dbReference>
<evidence type="ECO:0000256" key="1">
    <source>
        <dbReference type="ARBA" id="ARBA00022741"/>
    </source>
</evidence>
<evidence type="ECO:0000259" key="6">
    <source>
        <dbReference type="PROSITE" id="PS50112"/>
    </source>
</evidence>
<dbReference type="Gene3D" id="1.10.10.60">
    <property type="entry name" value="Homeodomain-like"/>
    <property type="match status" value="1"/>
</dbReference>
<dbReference type="Gene3D" id="1.10.8.60">
    <property type="match status" value="1"/>
</dbReference>
<dbReference type="PROSITE" id="PS00675">
    <property type="entry name" value="SIGMA54_INTERACT_1"/>
    <property type="match status" value="1"/>
</dbReference>
<dbReference type="Gene3D" id="3.40.50.300">
    <property type="entry name" value="P-loop containing nucleotide triphosphate hydrolases"/>
    <property type="match status" value="1"/>
</dbReference>
<keyword evidence="3" id="KW-0805">Transcription regulation</keyword>
<dbReference type="Pfam" id="PF00158">
    <property type="entry name" value="Sigma54_activat"/>
    <property type="match status" value="1"/>
</dbReference>
<sequence>MNSNEHSGLSASVMESDFLQSVLDGISDSIKIIDRKFNLVYTNKAGLEIIGKPIDKVMGEGHKCFKEFYKNPEQCSYCVVDQVFRSGAPAFNIFRTGFGASYKLKEISAFPLAGKSGKVEHVIEIVRDVTELKGNLAAGVEFSEIISQDPKMKEVFELIEQVAATNSTVLINGETGTGKELVARAIHKASSRSDKKFVAMNCGSFSDSLLETELFGHERGAFTGAEQRRIGKFEQGHHGTLFLDEVGDISPNMQVKILRALQENEITRVGGNETIKIDARYIYATNVDLKEAVRQGKFREDLYYRINVIPINLPPLRDRVGDIQLLAEHYLGIFNNMVGKNFRGFTTNSLDKMMRYRWPGNIRELKNIVERAVILNKGSYIEKVDVPQKESHDETSTEDSDKELKDVVAEAERIYLMDILKAYHGNINQTAEKAGVNTRTVHRKMKEFGLTKELFKP</sequence>
<keyword evidence="2" id="KW-0067">ATP-binding</keyword>
<reference evidence="7" key="1">
    <citation type="submission" date="2018-06" db="EMBL/GenBank/DDBJ databases">
        <authorList>
            <person name="Zhirakovskaya E."/>
        </authorList>
    </citation>
    <scope>NUCLEOTIDE SEQUENCE</scope>
</reference>
<dbReference type="Pfam" id="PF25601">
    <property type="entry name" value="AAA_lid_14"/>
    <property type="match status" value="1"/>
</dbReference>
<dbReference type="InterPro" id="IPR058031">
    <property type="entry name" value="AAA_lid_NorR"/>
</dbReference>
<dbReference type="GO" id="GO:0043565">
    <property type="term" value="F:sequence-specific DNA binding"/>
    <property type="evidence" value="ECO:0007669"/>
    <property type="project" value="InterPro"/>
</dbReference>
<dbReference type="InterPro" id="IPR013656">
    <property type="entry name" value="PAS_4"/>
</dbReference>
<dbReference type="SMART" id="SM00382">
    <property type="entry name" value="AAA"/>
    <property type="match status" value="1"/>
</dbReference>
<dbReference type="SUPFAM" id="SSF55785">
    <property type="entry name" value="PYP-like sensor domain (PAS domain)"/>
    <property type="match status" value="1"/>
</dbReference>
<dbReference type="SUPFAM" id="SSF52540">
    <property type="entry name" value="P-loop containing nucleoside triphosphate hydrolases"/>
    <property type="match status" value="1"/>
</dbReference>
<evidence type="ECO:0000259" key="5">
    <source>
        <dbReference type="PROSITE" id="PS50045"/>
    </source>
</evidence>
<dbReference type="InterPro" id="IPR035965">
    <property type="entry name" value="PAS-like_dom_sf"/>
</dbReference>
<dbReference type="Pfam" id="PF08448">
    <property type="entry name" value="PAS_4"/>
    <property type="match status" value="1"/>
</dbReference>
<dbReference type="PROSITE" id="PS00688">
    <property type="entry name" value="SIGMA54_INTERACT_3"/>
    <property type="match status" value="1"/>
</dbReference>
<dbReference type="InterPro" id="IPR002197">
    <property type="entry name" value="HTH_Fis"/>
</dbReference>
<dbReference type="InterPro" id="IPR025662">
    <property type="entry name" value="Sigma_54_int_dom_ATP-bd_1"/>
</dbReference>
<keyword evidence="1" id="KW-0547">Nucleotide-binding</keyword>
<dbReference type="InterPro" id="IPR003593">
    <property type="entry name" value="AAA+_ATPase"/>
</dbReference>
<dbReference type="PROSITE" id="PS50112">
    <property type="entry name" value="PAS"/>
    <property type="match status" value="1"/>
</dbReference>
<evidence type="ECO:0000313" key="7">
    <source>
        <dbReference type="EMBL" id="VAX23415.1"/>
    </source>
</evidence>
<dbReference type="PANTHER" id="PTHR32071">
    <property type="entry name" value="TRANSCRIPTIONAL REGULATORY PROTEIN"/>
    <property type="match status" value="1"/>
</dbReference>
<evidence type="ECO:0000256" key="3">
    <source>
        <dbReference type="ARBA" id="ARBA00023015"/>
    </source>
</evidence>
<name>A0A3B1CW20_9ZZZZ</name>
<accession>A0A3B1CW20</accession>
<dbReference type="GO" id="GO:0005524">
    <property type="term" value="F:ATP binding"/>
    <property type="evidence" value="ECO:0007669"/>
    <property type="project" value="UniProtKB-KW"/>
</dbReference>
<dbReference type="InterPro" id="IPR027417">
    <property type="entry name" value="P-loop_NTPase"/>
</dbReference>
<dbReference type="InterPro" id="IPR009057">
    <property type="entry name" value="Homeodomain-like_sf"/>
</dbReference>
<dbReference type="Gene3D" id="3.30.450.20">
    <property type="entry name" value="PAS domain"/>
    <property type="match status" value="1"/>
</dbReference>
<evidence type="ECO:0000256" key="2">
    <source>
        <dbReference type="ARBA" id="ARBA00022840"/>
    </source>
</evidence>
<dbReference type="GO" id="GO:0006355">
    <property type="term" value="P:regulation of DNA-templated transcription"/>
    <property type="evidence" value="ECO:0007669"/>
    <property type="project" value="InterPro"/>
</dbReference>
<keyword evidence="4" id="KW-0804">Transcription</keyword>
<gene>
    <name evidence="7" type="ORF">MNBD_NITROSPINAE04-2111</name>
</gene>
<dbReference type="PROSITE" id="PS50045">
    <property type="entry name" value="SIGMA54_INTERACT_4"/>
    <property type="match status" value="1"/>
</dbReference>
<dbReference type="Pfam" id="PF02954">
    <property type="entry name" value="HTH_8"/>
    <property type="match status" value="1"/>
</dbReference>
<proteinExistence type="predicted"/>
<dbReference type="SUPFAM" id="SSF46689">
    <property type="entry name" value="Homeodomain-like"/>
    <property type="match status" value="1"/>
</dbReference>
<protein>
    <submittedName>
        <fullName evidence="7">Response regulator of zinc sigma-54-dependent two-component system</fullName>
    </submittedName>
</protein>
<organism evidence="7">
    <name type="scientific">hydrothermal vent metagenome</name>
    <dbReference type="NCBI Taxonomy" id="652676"/>
    <lineage>
        <taxon>unclassified sequences</taxon>
        <taxon>metagenomes</taxon>
        <taxon>ecological metagenomes</taxon>
    </lineage>
</organism>
<evidence type="ECO:0000256" key="4">
    <source>
        <dbReference type="ARBA" id="ARBA00023163"/>
    </source>
</evidence>
<dbReference type="EMBL" id="UOGA01000248">
    <property type="protein sequence ID" value="VAX23415.1"/>
    <property type="molecule type" value="Genomic_DNA"/>
</dbReference>
<dbReference type="InterPro" id="IPR000014">
    <property type="entry name" value="PAS"/>
</dbReference>
<feature type="domain" description="PAS" evidence="6">
    <location>
        <begin position="15"/>
        <end position="60"/>
    </location>
</feature>
<dbReference type="AlphaFoldDB" id="A0A3B1CW20"/>
<feature type="domain" description="Sigma-54 factor interaction" evidence="5">
    <location>
        <begin position="145"/>
        <end position="374"/>
    </location>
</feature>